<dbReference type="GO" id="GO:0016491">
    <property type="term" value="F:oxidoreductase activity"/>
    <property type="evidence" value="ECO:0007669"/>
    <property type="project" value="UniProtKB-KW"/>
</dbReference>
<evidence type="ECO:0000256" key="1">
    <source>
        <dbReference type="ARBA" id="ARBA00007118"/>
    </source>
</evidence>
<evidence type="ECO:0000313" key="5">
    <source>
        <dbReference type="Proteomes" id="UP001060336"/>
    </source>
</evidence>
<dbReference type="KEGG" id="naci:NUH88_10290"/>
<proteinExistence type="inferred from homology"/>
<dbReference type="PANTHER" id="PTHR43673:SF10">
    <property type="entry name" value="NADH DEHYDROGENASE_NAD(P)H NITROREDUCTASE XCC3605-RELATED"/>
    <property type="match status" value="1"/>
</dbReference>
<evidence type="ECO:0000256" key="2">
    <source>
        <dbReference type="ARBA" id="ARBA00023002"/>
    </source>
</evidence>
<evidence type="ECO:0000313" key="4">
    <source>
        <dbReference type="EMBL" id="UUX52071.1"/>
    </source>
</evidence>
<keyword evidence="5" id="KW-1185">Reference proteome</keyword>
<dbReference type="CDD" id="cd02138">
    <property type="entry name" value="TdsD-like"/>
    <property type="match status" value="1"/>
</dbReference>
<keyword evidence="2" id="KW-0560">Oxidoreductase</keyword>
<dbReference type="Pfam" id="PF00881">
    <property type="entry name" value="Nitroreductase"/>
    <property type="match status" value="2"/>
</dbReference>
<comment type="similarity">
    <text evidence="1">Belongs to the nitroreductase family.</text>
</comment>
<gene>
    <name evidence="4" type="ORF">NUH88_10290</name>
</gene>
<protein>
    <submittedName>
        <fullName evidence="4">Nitroreductase family protein</fullName>
    </submittedName>
</protein>
<dbReference type="EMBL" id="CP102480">
    <property type="protein sequence ID" value="UUX52071.1"/>
    <property type="molecule type" value="Genomic_DNA"/>
</dbReference>
<name>A0A9J7AXF9_9PROT</name>
<dbReference type="SUPFAM" id="SSF55469">
    <property type="entry name" value="FMN-dependent nitroreductase-like"/>
    <property type="match status" value="1"/>
</dbReference>
<dbReference type="AlphaFoldDB" id="A0A9J7AXF9"/>
<feature type="domain" description="Nitroreductase" evidence="3">
    <location>
        <begin position="17"/>
        <end position="60"/>
    </location>
</feature>
<reference evidence="4" key="1">
    <citation type="submission" date="2022-08" db="EMBL/GenBank/DDBJ databases">
        <title>Nisaea acidiphila sp. nov., isolated from a marine algal debris and emended description of the genus Nisaea Urios et al. 2008.</title>
        <authorList>
            <person name="Kwon K."/>
        </authorList>
    </citation>
    <scope>NUCLEOTIDE SEQUENCE</scope>
    <source>
        <strain evidence="4">MEBiC11861</strain>
    </source>
</reference>
<evidence type="ECO:0000259" key="3">
    <source>
        <dbReference type="Pfam" id="PF00881"/>
    </source>
</evidence>
<dbReference type="PANTHER" id="PTHR43673">
    <property type="entry name" value="NAD(P)H NITROREDUCTASE YDGI-RELATED"/>
    <property type="match status" value="1"/>
</dbReference>
<organism evidence="4 5">
    <name type="scientific">Nisaea acidiphila</name>
    <dbReference type="NCBI Taxonomy" id="1862145"/>
    <lineage>
        <taxon>Bacteria</taxon>
        <taxon>Pseudomonadati</taxon>
        <taxon>Pseudomonadota</taxon>
        <taxon>Alphaproteobacteria</taxon>
        <taxon>Rhodospirillales</taxon>
        <taxon>Thalassobaculaceae</taxon>
        <taxon>Nisaea</taxon>
    </lineage>
</organism>
<sequence>MSSSRLAGHPIESLFLDRWSPRSFLPESMPQSDLETVLEAARWAPSAFNIQPWHFLYAHRDSAHWQPFVSLLDEFNRLWAADASVLVLLLSDSVMPGEGGRPDRISTLNSFDAGAAWVQLALQATALGYHAHAMAGIDRDRVRRILAVPDRFKVEIAIALGRRGPVERLAEPLRAREAASGRRPLAEIATPGMFPSERVA</sequence>
<dbReference type="Gene3D" id="3.40.109.10">
    <property type="entry name" value="NADH Oxidase"/>
    <property type="match status" value="1"/>
</dbReference>
<dbReference type="RefSeq" id="WP_257771918.1">
    <property type="nucleotide sequence ID" value="NZ_CP102480.1"/>
</dbReference>
<feature type="domain" description="Nitroreductase" evidence="3">
    <location>
        <begin position="74"/>
        <end position="162"/>
    </location>
</feature>
<dbReference type="InterPro" id="IPR029479">
    <property type="entry name" value="Nitroreductase"/>
</dbReference>
<dbReference type="InterPro" id="IPR000415">
    <property type="entry name" value="Nitroreductase-like"/>
</dbReference>
<dbReference type="Proteomes" id="UP001060336">
    <property type="component" value="Chromosome"/>
</dbReference>
<accession>A0A9J7AXF9</accession>